<gene>
    <name evidence="2" type="ORF">V6x_15460</name>
</gene>
<reference evidence="2 3" key="1">
    <citation type="submission" date="2019-02" db="EMBL/GenBank/DDBJ databases">
        <title>Deep-cultivation of Planctomycetes and their phenomic and genomic characterization uncovers novel biology.</title>
        <authorList>
            <person name="Wiegand S."/>
            <person name="Jogler M."/>
            <person name="Boedeker C."/>
            <person name="Pinto D."/>
            <person name="Vollmers J."/>
            <person name="Rivas-Marin E."/>
            <person name="Kohn T."/>
            <person name="Peeters S.H."/>
            <person name="Heuer A."/>
            <person name="Rast P."/>
            <person name="Oberbeckmann S."/>
            <person name="Bunk B."/>
            <person name="Jeske O."/>
            <person name="Meyerdierks A."/>
            <person name="Storesund J.E."/>
            <person name="Kallscheuer N."/>
            <person name="Luecker S."/>
            <person name="Lage O.M."/>
            <person name="Pohl T."/>
            <person name="Merkel B.J."/>
            <person name="Hornburger P."/>
            <person name="Mueller R.-W."/>
            <person name="Bruemmer F."/>
            <person name="Labrenz M."/>
            <person name="Spormann A.M."/>
            <person name="Op den Camp H."/>
            <person name="Overmann J."/>
            <person name="Amann R."/>
            <person name="Jetten M.S.M."/>
            <person name="Mascher T."/>
            <person name="Medema M.H."/>
            <person name="Devos D.P."/>
            <person name="Kaster A.-K."/>
            <person name="Ovreas L."/>
            <person name="Rohde M."/>
            <person name="Galperin M.Y."/>
            <person name="Jogler C."/>
        </authorList>
    </citation>
    <scope>NUCLEOTIDE SEQUENCE [LARGE SCALE GENOMIC DNA]</scope>
    <source>
        <strain evidence="2 3">V6</strain>
    </source>
</reference>
<dbReference type="RefSeq" id="WP_145038185.1">
    <property type="nucleotide sequence ID" value="NZ_CP036347.1"/>
</dbReference>
<evidence type="ECO:0000313" key="3">
    <source>
        <dbReference type="Proteomes" id="UP000320722"/>
    </source>
</evidence>
<proteinExistence type="predicted"/>
<dbReference type="EMBL" id="CP036347">
    <property type="protein sequence ID" value="QDU01863.1"/>
    <property type="molecule type" value="Genomic_DNA"/>
</dbReference>
<organism evidence="2 3">
    <name type="scientific">Gimesia chilikensis</name>
    <dbReference type="NCBI Taxonomy" id="2605989"/>
    <lineage>
        <taxon>Bacteria</taxon>
        <taxon>Pseudomonadati</taxon>
        <taxon>Planctomycetota</taxon>
        <taxon>Planctomycetia</taxon>
        <taxon>Planctomycetales</taxon>
        <taxon>Planctomycetaceae</taxon>
        <taxon>Gimesia</taxon>
    </lineage>
</organism>
<sequence>MNMNATKTQNASEYNQNRSPVADELPRPGEPLNPSDDFIEYVSAYARQKPGTAALWCFGVGFILGWKLKPW</sequence>
<evidence type="ECO:0000256" key="1">
    <source>
        <dbReference type="SAM" id="MobiDB-lite"/>
    </source>
</evidence>
<accession>A0A517W9C9</accession>
<feature type="compositionally biased region" description="Polar residues" evidence="1">
    <location>
        <begin position="1"/>
        <end position="19"/>
    </location>
</feature>
<name>A0A517W9C9_9PLAN</name>
<feature type="region of interest" description="Disordered" evidence="1">
    <location>
        <begin position="1"/>
        <end position="33"/>
    </location>
</feature>
<protein>
    <submittedName>
        <fullName evidence="2">Uncharacterized protein</fullName>
    </submittedName>
</protein>
<evidence type="ECO:0000313" key="2">
    <source>
        <dbReference type="EMBL" id="QDU01863.1"/>
    </source>
</evidence>
<dbReference type="Proteomes" id="UP000320722">
    <property type="component" value="Chromosome"/>
</dbReference>
<dbReference type="AlphaFoldDB" id="A0A517W9C9"/>